<feature type="compositionally biased region" description="Polar residues" evidence="1">
    <location>
        <begin position="317"/>
        <end position="344"/>
    </location>
</feature>
<protein>
    <submittedName>
        <fullName evidence="3">Uncharacterized protein</fullName>
    </submittedName>
</protein>
<accession>A0AAD5VCG6</accession>
<feature type="compositionally biased region" description="Polar residues" evidence="1">
    <location>
        <begin position="628"/>
        <end position="648"/>
    </location>
</feature>
<dbReference type="Proteomes" id="UP001212997">
    <property type="component" value="Unassembled WGS sequence"/>
</dbReference>
<feature type="region of interest" description="Disordered" evidence="1">
    <location>
        <begin position="531"/>
        <end position="570"/>
    </location>
</feature>
<dbReference type="AlphaFoldDB" id="A0AAD5VCG6"/>
<evidence type="ECO:0000313" key="3">
    <source>
        <dbReference type="EMBL" id="KAJ3491903.1"/>
    </source>
</evidence>
<reference evidence="3" key="1">
    <citation type="submission" date="2022-07" db="EMBL/GenBank/DDBJ databases">
        <title>Genome Sequence of Physisporinus lineatus.</title>
        <authorList>
            <person name="Buettner E."/>
        </authorList>
    </citation>
    <scope>NUCLEOTIDE SEQUENCE</scope>
    <source>
        <strain evidence="3">VT162</strain>
    </source>
</reference>
<feature type="compositionally biased region" description="Polar residues" evidence="1">
    <location>
        <begin position="545"/>
        <end position="570"/>
    </location>
</feature>
<evidence type="ECO:0000256" key="2">
    <source>
        <dbReference type="SAM" id="Phobius"/>
    </source>
</evidence>
<keyword evidence="4" id="KW-1185">Reference proteome</keyword>
<name>A0AAD5VCG6_9APHY</name>
<feature type="compositionally biased region" description="Low complexity" evidence="1">
    <location>
        <begin position="613"/>
        <end position="627"/>
    </location>
</feature>
<feature type="region of interest" description="Disordered" evidence="1">
    <location>
        <begin position="598"/>
        <end position="648"/>
    </location>
</feature>
<feature type="transmembrane region" description="Helical" evidence="2">
    <location>
        <begin position="179"/>
        <end position="201"/>
    </location>
</feature>
<feature type="transmembrane region" description="Helical" evidence="2">
    <location>
        <begin position="238"/>
        <end position="262"/>
    </location>
</feature>
<gene>
    <name evidence="3" type="ORF">NLI96_g365</name>
</gene>
<comment type="caution">
    <text evidence="3">The sequence shown here is derived from an EMBL/GenBank/DDBJ whole genome shotgun (WGS) entry which is preliminary data.</text>
</comment>
<feature type="transmembrane region" description="Helical" evidence="2">
    <location>
        <begin position="133"/>
        <end position="158"/>
    </location>
</feature>
<evidence type="ECO:0000256" key="1">
    <source>
        <dbReference type="SAM" id="MobiDB-lite"/>
    </source>
</evidence>
<feature type="region of interest" description="Disordered" evidence="1">
    <location>
        <begin position="483"/>
        <end position="506"/>
    </location>
</feature>
<feature type="region of interest" description="Disordered" evidence="1">
    <location>
        <begin position="307"/>
        <end position="355"/>
    </location>
</feature>
<evidence type="ECO:0000313" key="4">
    <source>
        <dbReference type="Proteomes" id="UP001212997"/>
    </source>
</evidence>
<keyword evidence="2" id="KW-1133">Transmembrane helix</keyword>
<feature type="transmembrane region" description="Helical" evidence="2">
    <location>
        <begin position="103"/>
        <end position="121"/>
    </location>
</feature>
<feature type="compositionally biased region" description="Low complexity" evidence="1">
    <location>
        <begin position="17"/>
        <end position="27"/>
    </location>
</feature>
<keyword evidence="2" id="KW-0812">Transmembrane</keyword>
<feature type="region of interest" description="Disordered" evidence="1">
    <location>
        <begin position="1"/>
        <end position="41"/>
    </location>
</feature>
<keyword evidence="2" id="KW-0472">Membrane</keyword>
<sequence>MARRPSYGRLPHDRNLSSVSSTTLRTSTSEHSHPTEPLLHTPYSDSAYHELLTRQSGHPDRPVAAWETALSLDSEPHSQREQRRIWELEVRKSLRRLRWLRRILLLVIGLWAVYNTVRYFVASSIYTAHGRQIILLILGAIAGLSSALILLSFTLSALSSRIGWDLGPQSNYANTQTMLGYCSSVCLLGPAIVNFVLVFLWKSPDNDTNSVLGRCNWDIDVVWSGTGLACVSDRATSYGLWVIGASIRLGLTLIVVVAYHFVAAKYSAKRQPSRRKHGRTHLHSISYPSVSESTSISRSARAMVANSHAPVSVSGADRQNSTSTAESESTLVTEGSNSDHQPSRSARAWVPSSQQTRPVVIPGQVYSLPRDAHVTSLRFADREGNESPSSSDEEELVHRYGRAVRDAPGTYSLVHTTPMPPTTSTAVQPRQSTDLTTIEPDNTRQESDFNHFMGRFRSLIEQVTRDTDAGVELAHQDQPVYYHYTEDAPPSPASSRPPTEDDEENVGEFFPYFGRIIQRMPTIESMGSKEVMSLASSARGDRSVHTLSRPPTRSNTLMTDGSQSPSRRNSLNAAVALSSPVEGSFNLDGFVSELGELGKASSQQSTKTHALGSKSTASYYTATSSNSPIDSPSEANWHNATPVRNGSR</sequence>
<dbReference type="EMBL" id="JANAWD010000005">
    <property type="protein sequence ID" value="KAJ3491903.1"/>
    <property type="molecule type" value="Genomic_DNA"/>
</dbReference>
<proteinExistence type="predicted"/>
<organism evidence="3 4">
    <name type="scientific">Meripilus lineatus</name>
    <dbReference type="NCBI Taxonomy" id="2056292"/>
    <lineage>
        <taxon>Eukaryota</taxon>
        <taxon>Fungi</taxon>
        <taxon>Dikarya</taxon>
        <taxon>Basidiomycota</taxon>
        <taxon>Agaricomycotina</taxon>
        <taxon>Agaricomycetes</taxon>
        <taxon>Polyporales</taxon>
        <taxon>Meripilaceae</taxon>
        <taxon>Meripilus</taxon>
    </lineage>
</organism>